<dbReference type="GO" id="GO:0008768">
    <property type="term" value="F:UDP-sugar diphosphatase activity"/>
    <property type="evidence" value="ECO:0007669"/>
    <property type="project" value="TreeGrafter"/>
</dbReference>
<reference evidence="5 6" key="1">
    <citation type="submission" date="2016-10" db="EMBL/GenBank/DDBJ databases">
        <title>Genome sequence of a sulfur-reducing bacterium Desulfurobacterium indicum K6013.</title>
        <authorList>
            <person name="Cao J."/>
            <person name="Shao Z."/>
            <person name="Alain K."/>
            <person name="Jebbar M."/>
        </authorList>
    </citation>
    <scope>NUCLEOTIDE SEQUENCE [LARGE SCALE GENOMIC DNA]</scope>
    <source>
        <strain evidence="5 6">K6013</strain>
    </source>
</reference>
<dbReference type="GO" id="GO:0030288">
    <property type="term" value="C:outer membrane-bounded periplasmic space"/>
    <property type="evidence" value="ECO:0007669"/>
    <property type="project" value="TreeGrafter"/>
</dbReference>
<evidence type="ECO:0000256" key="1">
    <source>
        <dbReference type="ARBA" id="ARBA00022729"/>
    </source>
</evidence>
<dbReference type="PROSITE" id="PS51257">
    <property type="entry name" value="PROKAR_LIPOPROTEIN"/>
    <property type="match status" value="1"/>
</dbReference>
<dbReference type="Pfam" id="PF00149">
    <property type="entry name" value="Metallophos"/>
    <property type="match status" value="1"/>
</dbReference>
<evidence type="ECO:0000313" key="6">
    <source>
        <dbReference type="Proteomes" id="UP000187408"/>
    </source>
</evidence>
<comment type="caution">
    <text evidence="5">The sequence shown here is derived from an EMBL/GenBank/DDBJ whole genome shotgun (WGS) entry which is preliminary data.</text>
</comment>
<dbReference type="InterPro" id="IPR036907">
    <property type="entry name" value="5'-Nucleotdase_C_sf"/>
</dbReference>
<dbReference type="InterPro" id="IPR029052">
    <property type="entry name" value="Metallo-depent_PP-like"/>
</dbReference>
<dbReference type="OrthoDB" id="9801679at2"/>
<proteinExistence type="inferred from homology"/>
<name>A0A1R1MMX5_9BACT</name>
<dbReference type="PANTHER" id="PTHR11575">
    <property type="entry name" value="5'-NUCLEOTIDASE-RELATED"/>
    <property type="match status" value="1"/>
</dbReference>
<comment type="similarity">
    <text evidence="2">Belongs to the 5'-nucleotidase family.</text>
</comment>
<keyword evidence="6" id="KW-1185">Reference proteome</keyword>
<evidence type="ECO:0000259" key="4">
    <source>
        <dbReference type="Pfam" id="PF02872"/>
    </source>
</evidence>
<dbReference type="STRING" id="1914305.BLW93_01160"/>
<evidence type="ECO:0000256" key="2">
    <source>
        <dbReference type="RuleBase" id="RU362119"/>
    </source>
</evidence>
<organism evidence="5 6">
    <name type="scientific">Desulfurobacterium indicum</name>
    <dbReference type="NCBI Taxonomy" id="1914305"/>
    <lineage>
        <taxon>Bacteria</taxon>
        <taxon>Pseudomonadati</taxon>
        <taxon>Aquificota</taxon>
        <taxon>Aquificia</taxon>
        <taxon>Desulfurobacteriales</taxon>
        <taxon>Desulfurobacteriaceae</taxon>
        <taxon>Desulfurobacterium</taxon>
    </lineage>
</organism>
<dbReference type="PRINTS" id="PR01607">
    <property type="entry name" value="APYRASEFAMLY"/>
</dbReference>
<gene>
    <name evidence="5" type="ORF">BLW93_01160</name>
</gene>
<dbReference type="Gene3D" id="3.90.780.10">
    <property type="entry name" value="5'-Nucleotidase, C-terminal domain"/>
    <property type="match status" value="1"/>
</dbReference>
<accession>A0A1R1MMX5</accession>
<dbReference type="Gene3D" id="3.60.21.10">
    <property type="match status" value="1"/>
</dbReference>
<dbReference type="Pfam" id="PF02872">
    <property type="entry name" value="5_nucleotid_C"/>
    <property type="match status" value="1"/>
</dbReference>
<dbReference type="InterPro" id="IPR004843">
    <property type="entry name" value="Calcineurin-like_PHP"/>
</dbReference>
<dbReference type="PANTHER" id="PTHR11575:SF46">
    <property type="entry name" value="PROTEIN USHA"/>
    <property type="match status" value="1"/>
</dbReference>
<dbReference type="InterPro" id="IPR008334">
    <property type="entry name" value="5'-Nucleotdase_C"/>
</dbReference>
<dbReference type="EMBL" id="MOEN01000003">
    <property type="protein sequence ID" value="OMH41126.1"/>
    <property type="molecule type" value="Genomic_DNA"/>
</dbReference>
<sequence>MRKFVALATVAAVLSSCGLKRNCLKTTPEKPVTITIIHMNDIHSHLKSDRRKLLFNEKKYYVYMGGLNRAITKIKELQRQSENPVILNAGDMIQGTLYYVLFHGNATADLLNLIKWDAVTIGNHEFDNGDRGLKLFLDRLKAPVVSANIVPEKDSSLYGYWKPYRIIKRDGEKIGIIGIGYSQKTKNSSNPGKDIKFLDEKATVRKYISELKNKGVDKIIVLSHFGMKNDISMAKEVKGIDVIIDGDSHSLLGNYTAYGLKSAYPTYPVTVKSPDGKKVCVASAWEYGYAVGDLKVKFDADGNVIDCNGVSTVVLKDKFLKKENGKKVPVSIEERIAIGKEIAKSDGKLEVLPADKDATRILARYSSKVDRLKKQVIGVSAQFLGHNRIPGDKWDGVSYLPEHGSEIAPLVAKSFYLKVKDADIAIQNAGGVRTPLDEGNITIGEVYKMLPFSNTLYTIKMTGKEVKQVLEDAISNFMDKHGSTGSFPYVYGIRYDVDLSKPYGSRVYNIEIMERRTGIWHPIKMNKLYTVVTNSYVASGKDGYVTFVTAQKLHGKGVNTYFGYAESFVDMVKNLTAQRKKLKELPLNEKPVQHFRR</sequence>
<dbReference type="InterPro" id="IPR006179">
    <property type="entry name" value="5_nucleotidase/apyrase"/>
</dbReference>
<evidence type="ECO:0000259" key="3">
    <source>
        <dbReference type="Pfam" id="PF00149"/>
    </source>
</evidence>
<keyword evidence="2" id="KW-0378">Hydrolase</keyword>
<dbReference type="SUPFAM" id="SSF55816">
    <property type="entry name" value="5'-nucleotidase (syn. UDP-sugar hydrolase), C-terminal domain"/>
    <property type="match status" value="1"/>
</dbReference>
<dbReference type="GO" id="GO:0008253">
    <property type="term" value="F:5'-nucleotidase activity"/>
    <property type="evidence" value="ECO:0007669"/>
    <property type="project" value="InterPro"/>
</dbReference>
<dbReference type="AlphaFoldDB" id="A0A1R1MMX5"/>
<feature type="domain" description="Calcineurin-like phosphoesterase" evidence="3">
    <location>
        <begin position="35"/>
        <end position="250"/>
    </location>
</feature>
<dbReference type="SUPFAM" id="SSF56300">
    <property type="entry name" value="Metallo-dependent phosphatases"/>
    <property type="match status" value="1"/>
</dbReference>
<dbReference type="GO" id="GO:0009166">
    <property type="term" value="P:nucleotide catabolic process"/>
    <property type="evidence" value="ECO:0007669"/>
    <property type="project" value="InterPro"/>
</dbReference>
<dbReference type="NCBIfam" id="TIGR01530">
    <property type="entry name" value="nadN"/>
    <property type="match status" value="1"/>
</dbReference>
<feature type="domain" description="5'-Nucleotidase C-terminal" evidence="4">
    <location>
        <begin position="403"/>
        <end position="547"/>
    </location>
</feature>
<dbReference type="Proteomes" id="UP000187408">
    <property type="component" value="Unassembled WGS sequence"/>
</dbReference>
<dbReference type="RefSeq" id="WP_076712283.1">
    <property type="nucleotide sequence ID" value="NZ_MOEN01000003.1"/>
</dbReference>
<evidence type="ECO:0000313" key="5">
    <source>
        <dbReference type="EMBL" id="OMH41126.1"/>
    </source>
</evidence>
<keyword evidence="2" id="KW-0547">Nucleotide-binding</keyword>
<dbReference type="GO" id="GO:0000166">
    <property type="term" value="F:nucleotide binding"/>
    <property type="evidence" value="ECO:0007669"/>
    <property type="project" value="UniProtKB-KW"/>
</dbReference>
<dbReference type="InterPro" id="IPR006420">
    <property type="entry name" value="NadN"/>
</dbReference>
<protein>
    <submittedName>
        <fullName evidence="5">NAD nucleotidase</fullName>
    </submittedName>
</protein>
<keyword evidence="1" id="KW-0732">Signal</keyword>